<dbReference type="Proteomes" id="UP000059680">
    <property type="component" value="Chromosome 7"/>
</dbReference>
<dbReference type="EMBL" id="AP014963">
    <property type="protein sequence ID" value="BAT01928.1"/>
    <property type="molecule type" value="Genomic_DNA"/>
</dbReference>
<dbReference type="AlphaFoldDB" id="A0A0P0X7F1"/>
<feature type="non-terminal residue" evidence="1">
    <location>
        <position position="83"/>
    </location>
</feature>
<evidence type="ECO:0000313" key="1">
    <source>
        <dbReference type="EMBL" id="BAT01928.1"/>
    </source>
</evidence>
<keyword evidence="2" id="KW-1185">Reference proteome</keyword>
<accession>A0A0P0X7F1</accession>
<reference evidence="2" key="1">
    <citation type="journal article" date="2005" name="Nature">
        <title>The map-based sequence of the rice genome.</title>
        <authorList>
            <consortium name="International rice genome sequencing project (IRGSP)"/>
            <person name="Matsumoto T."/>
            <person name="Wu J."/>
            <person name="Kanamori H."/>
            <person name="Katayose Y."/>
            <person name="Fujisawa M."/>
            <person name="Namiki N."/>
            <person name="Mizuno H."/>
            <person name="Yamamoto K."/>
            <person name="Antonio B.A."/>
            <person name="Baba T."/>
            <person name="Sakata K."/>
            <person name="Nagamura Y."/>
            <person name="Aoki H."/>
            <person name="Arikawa K."/>
            <person name="Arita K."/>
            <person name="Bito T."/>
            <person name="Chiden Y."/>
            <person name="Fujitsuka N."/>
            <person name="Fukunaka R."/>
            <person name="Hamada M."/>
            <person name="Harada C."/>
            <person name="Hayashi A."/>
            <person name="Hijishita S."/>
            <person name="Honda M."/>
            <person name="Hosokawa S."/>
            <person name="Ichikawa Y."/>
            <person name="Idonuma A."/>
            <person name="Iijima M."/>
            <person name="Ikeda M."/>
            <person name="Ikeno M."/>
            <person name="Ito K."/>
            <person name="Ito S."/>
            <person name="Ito T."/>
            <person name="Ito Y."/>
            <person name="Ito Y."/>
            <person name="Iwabuchi A."/>
            <person name="Kamiya K."/>
            <person name="Karasawa W."/>
            <person name="Kurita K."/>
            <person name="Katagiri S."/>
            <person name="Kikuta A."/>
            <person name="Kobayashi H."/>
            <person name="Kobayashi N."/>
            <person name="Machita K."/>
            <person name="Maehara T."/>
            <person name="Masukawa M."/>
            <person name="Mizubayashi T."/>
            <person name="Mukai Y."/>
            <person name="Nagasaki H."/>
            <person name="Nagata Y."/>
            <person name="Naito S."/>
            <person name="Nakashima M."/>
            <person name="Nakama Y."/>
            <person name="Nakamichi Y."/>
            <person name="Nakamura M."/>
            <person name="Meguro A."/>
            <person name="Negishi M."/>
            <person name="Ohta I."/>
            <person name="Ohta T."/>
            <person name="Okamoto M."/>
            <person name="Ono N."/>
            <person name="Saji S."/>
            <person name="Sakaguchi M."/>
            <person name="Sakai K."/>
            <person name="Shibata M."/>
            <person name="Shimokawa T."/>
            <person name="Song J."/>
            <person name="Takazaki Y."/>
            <person name="Terasawa K."/>
            <person name="Tsugane M."/>
            <person name="Tsuji K."/>
            <person name="Ueda S."/>
            <person name="Waki K."/>
            <person name="Yamagata H."/>
            <person name="Yamamoto M."/>
            <person name="Yamamoto S."/>
            <person name="Yamane H."/>
            <person name="Yoshiki S."/>
            <person name="Yoshihara R."/>
            <person name="Yukawa K."/>
            <person name="Zhong H."/>
            <person name="Yano M."/>
            <person name="Yuan Q."/>
            <person name="Ouyang S."/>
            <person name="Liu J."/>
            <person name="Jones K.M."/>
            <person name="Gansberger K."/>
            <person name="Moffat K."/>
            <person name="Hill J."/>
            <person name="Bera J."/>
            <person name="Fadrosh D."/>
            <person name="Jin S."/>
            <person name="Johri S."/>
            <person name="Kim M."/>
            <person name="Overton L."/>
            <person name="Reardon M."/>
            <person name="Tsitrin T."/>
            <person name="Vuong H."/>
            <person name="Weaver B."/>
            <person name="Ciecko A."/>
            <person name="Tallon L."/>
            <person name="Jackson J."/>
            <person name="Pai G."/>
            <person name="Aken S.V."/>
            <person name="Utterback T."/>
            <person name="Reidmuller S."/>
            <person name="Feldblyum T."/>
            <person name="Hsiao J."/>
            <person name="Zismann V."/>
            <person name="Iobst S."/>
            <person name="de Vazeille A.R."/>
            <person name="Buell C.R."/>
            <person name="Ying K."/>
            <person name="Li Y."/>
            <person name="Lu T."/>
            <person name="Huang Y."/>
            <person name="Zhao Q."/>
            <person name="Feng Q."/>
            <person name="Zhang L."/>
            <person name="Zhu J."/>
            <person name="Weng Q."/>
            <person name="Mu J."/>
            <person name="Lu Y."/>
            <person name="Fan D."/>
            <person name="Liu Y."/>
            <person name="Guan J."/>
            <person name="Zhang Y."/>
            <person name="Yu S."/>
            <person name="Liu X."/>
            <person name="Zhang Y."/>
            <person name="Hong G."/>
            <person name="Han B."/>
            <person name="Choisne N."/>
            <person name="Demange N."/>
            <person name="Orjeda G."/>
            <person name="Samain S."/>
            <person name="Cattolico L."/>
            <person name="Pelletier E."/>
            <person name="Couloux A."/>
            <person name="Segurens B."/>
            <person name="Wincker P."/>
            <person name="D'Hont A."/>
            <person name="Scarpelli C."/>
            <person name="Weissenbach J."/>
            <person name="Salanoubat M."/>
            <person name="Quetier F."/>
            <person name="Yu Y."/>
            <person name="Kim H.R."/>
            <person name="Rambo T."/>
            <person name="Currie J."/>
            <person name="Collura K."/>
            <person name="Luo M."/>
            <person name="Yang T."/>
            <person name="Ammiraju J.S.S."/>
            <person name="Engler F."/>
            <person name="Soderlund C."/>
            <person name="Wing R.A."/>
            <person name="Palmer L.E."/>
            <person name="de la Bastide M."/>
            <person name="Spiegel L."/>
            <person name="Nascimento L."/>
            <person name="Zutavern T."/>
            <person name="O'Shaughnessy A."/>
            <person name="Dike S."/>
            <person name="Dedhia N."/>
            <person name="Preston R."/>
            <person name="Balija V."/>
            <person name="McCombie W.R."/>
            <person name="Chow T."/>
            <person name="Chen H."/>
            <person name="Chung M."/>
            <person name="Chen C."/>
            <person name="Shaw J."/>
            <person name="Wu H."/>
            <person name="Hsiao K."/>
            <person name="Chao Y."/>
            <person name="Chu M."/>
            <person name="Cheng C."/>
            <person name="Hour A."/>
            <person name="Lee P."/>
            <person name="Lin S."/>
            <person name="Lin Y."/>
            <person name="Liou J."/>
            <person name="Liu S."/>
            <person name="Hsing Y."/>
            <person name="Raghuvanshi S."/>
            <person name="Mohanty A."/>
            <person name="Bharti A.K."/>
            <person name="Gaur A."/>
            <person name="Gupta V."/>
            <person name="Kumar D."/>
            <person name="Ravi V."/>
            <person name="Vij S."/>
            <person name="Kapur A."/>
            <person name="Khurana P."/>
            <person name="Khurana P."/>
            <person name="Khurana J.P."/>
            <person name="Tyagi A.K."/>
            <person name="Gaikwad K."/>
            <person name="Singh A."/>
            <person name="Dalal V."/>
            <person name="Srivastava S."/>
            <person name="Dixit A."/>
            <person name="Pal A.K."/>
            <person name="Ghazi I.A."/>
            <person name="Yadav M."/>
            <person name="Pandit A."/>
            <person name="Bhargava A."/>
            <person name="Sureshbabu K."/>
            <person name="Batra K."/>
            <person name="Sharma T.R."/>
            <person name="Mohapatra T."/>
            <person name="Singh N.K."/>
            <person name="Messing J."/>
            <person name="Nelson A.B."/>
            <person name="Fuks G."/>
            <person name="Kavchok S."/>
            <person name="Keizer G."/>
            <person name="Linton E."/>
            <person name="Llaca V."/>
            <person name="Song R."/>
            <person name="Tanyolac B."/>
            <person name="Young S."/>
            <person name="Ho-Il K."/>
            <person name="Hahn J.H."/>
            <person name="Sangsakoo G."/>
            <person name="Vanavichit A."/>
            <person name="de Mattos Luiz.A.T."/>
            <person name="Zimmer P.D."/>
            <person name="Malone G."/>
            <person name="Dellagostin O."/>
            <person name="de Oliveira A.C."/>
            <person name="Bevan M."/>
            <person name="Bancroft I."/>
            <person name="Minx P."/>
            <person name="Cordum H."/>
            <person name="Wilson R."/>
            <person name="Cheng Z."/>
            <person name="Jin W."/>
            <person name="Jiang J."/>
            <person name="Leong S.A."/>
            <person name="Iwama H."/>
            <person name="Gojobori T."/>
            <person name="Itoh T."/>
            <person name="Niimura Y."/>
            <person name="Fujii Y."/>
            <person name="Habara T."/>
            <person name="Sakai H."/>
            <person name="Sato Y."/>
            <person name="Wilson G."/>
            <person name="Kumar K."/>
            <person name="McCouch S."/>
            <person name="Juretic N."/>
            <person name="Hoen D."/>
            <person name="Wright S."/>
            <person name="Bruskiewich R."/>
            <person name="Bureau T."/>
            <person name="Miyao A."/>
            <person name="Hirochika H."/>
            <person name="Nishikawa T."/>
            <person name="Kadowaki K."/>
            <person name="Sugiura M."/>
            <person name="Burr B."/>
            <person name="Sasaki T."/>
        </authorList>
    </citation>
    <scope>NUCLEOTIDE SEQUENCE [LARGE SCALE GENOMIC DNA]</scope>
    <source>
        <strain evidence="2">cv. Nipponbare</strain>
    </source>
</reference>
<dbReference type="PaxDb" id="39947-A0A0P0X7F1"/>
<protein>
    <submittedName>
        <fullName evidence="1">Os07g0537250 protein</fullName>
    </submittedName>
</protein>
<name>A0A0P0X7F1_ORYSJ</name>
<dbReference type="InParanoid" id="A0A0P0X7F1"/>
<proteinExistence type="predicted"/>
<organism evidence="1 2">
    <name type="scientific">Oryza sativa subsp. japonica</name>
    <name type="common">Rice</name>
    <dbReference type="NCBI Taxonomy" id="39947"/>
    <lineage>
        <taxon>Eukaryota</taxon>
        <taxon>Viridiplantae</taxon>
        <taxon>Streptophyta</taxon>
        <taxon>Embryophyta</taxon>
        <taxon>Tracheophyta</taxon>
        <taxon>Spermatophyta</taxon>
        <taxon>Magnoliopsida</taxon>
        <taxon>Liliopsida</taxon>
        <taxon>Poales</taxon>
        <taxon>Poaceae</taxon>
        <taxon>BOP clade</taxon>
        <taxon>Oryzoideae</taxon>
        <taxon>Oryzeae</taxon>
        <taxon>Oryzinae</taxon>
        <taxon>Oryza</taxon>
        <taxon>Oryza sativa</taxon>
    </lineage>
</organism>
<gene>
    <name evidence="1" type="ordered locus">Os07g0537250</name>
    <name evidence="1" type="ORF">OSNPB_070537250</name>
</gene>
<reference evidence="1 2" key="2">
    <citation type="journal article" date="2013" name="Plant Cell Physiol.">
        <title>Rice Annotation Project Database (RAP-DB): an integrative and interactive database for rice genomics.</title>
        <authorList>
            <person name="Sakai H."/>
            <person name="Lee S.S."/>
            <person name="Tanaka T."/>
            <person name="Numa H."/>
            <person name="Kim J."/>
            <person name="Kawahara Y."/>
            <person name="Wakimoto H."/>
            <person name="Yang C.C."/>
            <person name="Iwamoto M."/>
            <person name="Abe T."/>
            <person name="Yamada Y."/>
            <person name="Muto A."/>
            <person name="Inokuchi H."/>
            <person name="Ikemura T."/>
            <person name="Matsumoto T."/>
            <person name="Sasaki T."/>
            <person name="Itoh T."/>
        </authorList>
    </citation>
    <scope>NUCLEOTIDE SEQUENCE [LARGE SCALE GENOMIC DNA]</scope>
    <source>
        <strain evidence="2">cv. Nipponbare</strain>
    </source>
</reference>
<reference evidence="1 2" key="3">
    <citation type="journal article" date="2013" name="Rice">
        <title>Improvement of the Oryza sativa Nipponbare reference genome using next generation sequence and optical map data.</title>
        <authorList>
            <person name="Kawahara Y."/>
            <person name="de la Bastide M."/>
            <person name="Hamilton J.P."/>
            <person name="Kanamori H."/>
            <person name="McCombie W.R."/>
            <person name="Ouyang S."/>
            <person name="Schwartz D.C."/>
            <person name="Tanaka T."/>
            <person name="Wu J."/>
            <person name="Zhou S."/>
            <person name="Childs K.L."/>
            <person name="Davidson R.M."/>
            <person name="Lin H."/>
            <person name="Quesada-Ocampo L."/>
            <person name="Vaillancourt B."/>
            <person name="Sakai H."/>
            <person name="Lee S.S."/>
            <person name="Kim J."/>
            <person name="Numa H."/>
            <person name="Itoh T."/>
            <person name="Buell C.R."/>
            <person name="Matsumoto T."/>
        </authorList>
    </citation>
    <scope>NUCLEOTIDE SEQUENCE [LARGE SCALE GENOMIC DNA]</scope>
    <source>
        <strain evidence="2">cv. Nipponbare</strain>
    </source>
</reference>
<evidence type="ECO:0000313" key="2">
    <source>
        <dbReference type="Proteomes" id="UP000059680"/>
    </source>
</evidence>
<sequence>MSGTVPRLPAAKRAAEAFLGRVAESWRRLDWYALFAEKLPLCPQNCHGWAAAIGATRRSAAARRQRTRWRAMTAETRRHSSPV</sequence>